<feature type="domain" description="S1 motif" evidence="4">
    <location>
        <begin position="66"/>
        <end position="145"/>
    </location>
</feature>
<dbReference type="GO" id="GO:0006396">
    <property type="term" value="P:RNA processing"/>
    <property type="evidence" value="ECO:0007669"/>
    <property type="project" value="InterPro"/>
</dbReference>
<evidence type="ECO:0000256" key="2">
    <source>
        <dbReference type="ARBA" id="ARBA00022490"/>
    </source>
</evidence>
<dbReference type="Proteomes" id="UP001489004">
    <property type="component" value="Unassembled WGS sequence"/>
</dbReference>
<dbReference type="InterPro" id="IPR039771">
    <property type="entry name" value="Csl4"/>
</dbReference>
<dbReference type="GO" id="GO:0005730">
    <property type="term" value="C:nucleolus"/>
    <property type="evidence" value="ECO:0007669"/>
    <property type="project" value="UniProtKB-SubCell"/>
</dbReference>
<keyword evidence="6" id="KW-1185">Reference proteome</keyword>
<proteinExistence type="predicted"/>
<evidence type="ECO:0000313" key="6">
    <source>
        <dbReference type="Proteomes" id="UP001489004"/>
    </source>
</evidence>
<organism evidence="5 6">
    <name type="scientific">[Myrmecia] bisecta</name>
    <dbReference type="NCBI Taxonomy" id="41462"/>
    <lineage>
        <taxon>Eukaryota</taxon>
        <taxon>Viridiplantae</taxon>
        <taxon>Chlorophyta</taxon>
        <taxon>core chlorophytes</taxon>
        <taxon>Trebouxiophyceae</taxon>
        <taxon>Trebouxiales</taxon>
        <taxon>Trebouxiaceae</taxon>
        <taxon>Myrmecia</taxon>
    </lineage>
</organism>
<dbReference type="GO" id="GO:0003723">
    <property type="term" value="F:RNA binding"/>
    <property type="evidence" value="ECO:0007669"/>
    <property type="project" value="InterPro"/>
</dbReference>
<dbReference type="AlphaFoldDB" id="A0AAW1QEL2"/>
<dbReference type="Gene3D" id="2.40.50.140">
    <property type="entry name" value="Nucleic acid-binding proteins"/>
    <property type="match status" value="1"/>
</dbReference>
<dbReference type="Gene3D" id="2.40.50.100">
    <property type="match status" value="1"/>
</dbReference>
<dbReference type="PANTHER" id="PTHR12686">
    <property type="entry name" value="3'-5' EXORIBONUCLEASE CSL4-RELATED"/>
    <property type="match status" value="1"/>
</dbReference>
<keyword evidence="2" id="KW-0963">Cytoplasm</keyword>
<dbReference type="InterPro" id="IPR019495">
    <property type="entry name" value="EXOSC1_C"/>
</dbReference>
<name>A0AAW1QEL2_9CHLO</name>
<dbReference type="SUPFAM" id="SSF110324">
    <property type="entry name" value="Ribosomal L27 protein-like"/>
    <property type="match status" value="1"/>
</dbReference>
<reference evidence="5 6" key="1">
    <citation type="journal article" date="2024" name="Nat. Commun.">
        <title>Phylogenomics reveals the evolutionary origins of lichenization in chlorophyte algae.</title>
        <authorList>
            <person name="Puginier C."/>
            <person name="Libourel C."/>
            <person name="Otte J."/>
            <person name="Skaloud P."/>
            <person name="Haon M."/>
            <person name="Grisel S."/>
            <person name="Petersen M."/>
            <person name="Berrin J.G."/>
            <person name="Delaux P.M."/>
            <person name="Dal Grande F."/>
            <person name="Keller J."/>
        </authorList>
    </citation>
    <scope>NUCLEOTIDE SEQUENCE [LARGE SCALE GENOMIC DNA]</scope>
    <source>
        <strain evidence="5 6">SAG 2043</strain>
    </source>
</reference>
<comment type="caution">
    <text evidence="5">The sequence shown here is derived from an EMBL/GenBank/DDBJ whole genome shotgun (WGS) entry which is preliminary data.</text>
</comment>
<evidence type="ECO:0000259" key="4">
    <source>
        <dbReference type="PROSITE" id="PS50126"/>
    </source>
</evidence>
<accession>A0AAW1QEL2</accession>
<dbReference type="InterPro" id="IPR012340">
    <property type="entry name" value="NA-bd_OB-fold"/>
</dbReference>
<dbReference type="InterPro" id="IPR025721">
    <property type="entry name" value="Exosome_cplx_N_dom"/>
</dbReference>
<gene>
    <name evidence="5" type="ORF">WJX72_003436</name>
</gene>
<dbReference type="Pfam" id="PF10447">
    <property type="entry name" value="EXOSC1"/>
    <property type="match status" value="1"/>
</dbReference>
<dbReference type="NCBIfam" id="NF034126">
    <property type="entry name" value="PRK09521.1"/>
    <property type="match status" value="1"/>
</dbReference>
<dbReference type="CDD" id="cd05791">
    <property type="entry name" value="S1_CSL4"/>
    <property type="match status" value="1"/>
</dbReference>
<keyword evidence="3" id="KW-0271">Exosome</keyword>
<dbReference type="GO" id="GO:0005737">
    <property type="term" value="C:cytoplasm"/>
    <property type="evidence" value="ECO:0007669"/>
    <property type="project" value="TreeGrafter"/>
</dbReference>
<dbReference type="FunFam" id="2.40.50.140:FF:000223">
    <property type="entry name" value="Chromosome 1, whole genome shotgun sequence"/>
    <property type="match status" value="1"/>
</dbReference>
<dbReference type="SUPFAM" id="SSF50249">
    <property type="entry name" value="Nucleic acid-binding proteins"/>
    <property type="match status" value="1"/>
</dbReference>
<protein>
    <recommendedName>
        <fullName evidence="4">S1 motif domain-containing protein</fullName>
    </recommendedName>
</protein>
<dbReference type="EMBL" id="JALJOR010000003">
    <property type="protein sequence ID" value="KAK9819863.1"/>
    <property type="molecule type" value="Genomic_DNA"/>
</dbReference>
<dbReference type="Pfam" id="PF14382">
    <property type="entry name" value="ECR1_N"/>
    <property type="match status" value="1"/>
</dbReference>
<dbReference type="PROSITE" id="PS50126">
    <property type="entry name" value="S1"/>
    <property type="match status" value="1"/>
</dbReference>
<evidence type="ECO:0000256" key="1">
    <source>
        <dbReference type="ARBA" id="ARBA00004604"/>
    </source>
</evidence>
<comment type="subcellular location">
    <subcellularLocation>
        <location evidence="1">Nucleus</location>
        <location evidence="1">Nucleolus</location>
    </subcellularLocation>
</comment>
<evidence type="ECO:0000313" key="5">
    <source>
        <dbReference type="EMBL" id="KAK9819863.1"/>
    </source>
</evidence>
<dbReference type="PANTHER" id="PTHR12686:SF8">
    <property type="entry name" value="EXOSOME COMPLEX COMPONENT CSL4"/>
    <property type="match status" value="1"/>
</dbReference>
<evidence type="ECO:0000256" key="3">
    <source>
        <dbReference type="ARBA" id="ARBA00022835"/>
    </source>
</evidence>
<dbReference type="GO" id="GO:0000176">
    <property type="term" value="C:nuclear exosome (RNase complex)"/>
    <property type="evidence" value="ECO:0007669"/>
    <property type="project" value="TreeGrafter"/>
</dbReference>
<dbReference type="InterPro" id="IPR003029">
    <property type="entry name" value="S1_domain"/>
</dbReference>
<sequence length="187" mass="20043">MSDQVVCPGDRLVSAAEYSAGHGTHVRDGYVCASLVGVKQVTKTGGQKPLVEVIRRGSQPLVPKPGAAVTAKVTKVNPRLASAEILCIGTKPVDQPFNGIIRVQDVRATEVDKVEMYSSFRPGDIVRAEVLSLGDSRSYYLSTAKNELGVVYAKSVAGQPMVAISWQEMQCPQTKATEKRKVAKVTA</sequence>